<sequence>MQWGQLANRLPVQVTKASSTFQPSERVTGSLKTSSAHVLPSAMPNILANAGRTQASDDEGFTTREEQRTSAAKAVKLGAGVRYLPPHDNLLFVCWLILPSNYSRLLIWSSYSTDAALSDFGFSPAYTLCESTLLTPSYRSPDCGTKIHNMRPVSGASNTTVREQSAYLYNCLSWTGDLPKEVECCSPDDISGAQSDGDLFNSGVETDAVSGAFEAQNQIFTTLCWEESGASFLFYEGYVHERIKSRLVSSDSQQFLLQQHRPSCQQSW</sequence>
<accession>A0A448XI76</accession>
<evidence type="ECO:0000313" key="2">
    <source>
        <dbReference type="Proteomes" id="UP000784294"/>
    </source>
</evidence>
<keyword evidence="2" id="KW-1185">Reference proteome</keyword>
<protein>
    <submittedName>
        <fullName evidence="1">Uncharacterized protein</fullName>
    </submittedName>
</protein>
<dbReference type="Proteomes" id="UP000784294">
    <property type="component" value="Unassembled WGS sequence"/>
</dbReference>
<name>A0A448XI76_9PLAT</name>
<evidence type="ECO:0000313" key="1">
    <source>
        <dbReference type="EMBL" id="VEL37038.1"/>
    </source>
</evidence>
<reference evidence="1" key="1">
    <citation type="submission" date="2018-11" db="EMBL/GenBank/DDBJ databases">
        <authorList>
            <consortium name="Pathogen Informatics"/>
        </authorList>
    </citation>
    <scope>NUCLEOTIDE SEQUENCE</scope>
</reference>
<gene>
    <name evidence="1" type="ORF">PXEA_LOCUS30478</name>
</gene>
<organism evidence="1 2">
    <name type="scientific">Protopolystoma xenopodis</name>
    <dbReference type="NCBI Taxonomy" id="117903"/>
    <lineage>
        <taxon>Eukaryota</taxon>
        <taxon>Metazoa</taxon>
        <taxon>Spiralia</taxon>
        <taxon>Lophotrochozoa</taxon>
        <taxon>Platyhelminthes</taxon>
        <taxon>Monogenea</taxon>
        <taxon>Polyopisthocotylea</taxon>
        <taxon>Polystomatidea</taxon>
        <taxon>Polystomatidae</taxon>
        <taxon>Protopolystoma</taxon>
    </lineage>
</organism>
<dbReference type="EMBL" id="CAAALY010253834">
    <property type="protein sequence ID" value="VEL37038.1"/>
    <property type="molecule type" value="Genomic_DNA"/>
</dbReference>
<comment type="caution">
    <text evidence="1">The sequence shown here is derived from an EMBL/GenBank/DDBJ whole genome shotgun (WGS) entry which is preliminary data.</text>
</comment>
<dbReference type="AlphaFoldDB" id="A0A448XI76"/>
<proteinExistence type="predicted"/>